<evidence type="ECO:0000256" key="1">
    <source>
        <dbReference type="ARBA" id="ARBA00004123"/>
    </source>
</evidence>
<dbReference type="InterPro" id="IPR015300">
    <property type="entry name" value="DNA-bd_pseudobarrel_sf"/>
</dbReference>
<dbReference type="Proteomes" id="UP000008022">
    <property type="component" value="Unassembled WGS sequence"/>
</dbReference>
<dbReference type="SUPFAM" id="SSF101936">
    <property type="entry name" value="DNA-binding pseudobarrel domain"/>
    <property type="match status" value="1"/>
</dbReference>
<sequence length="156" mass="18183">MAHHDYVVIDSNEGPYGLHYVGGYHSHCWYGNEVTLTRELQQNLAFVAAHKKPGIPLFVYEITKTNKTKGKMYFSAPFSRMYLHKHLAEGIEHFKVRCNASTTVYDMKFYVSTDDRANLTTGWTFFMDDLEINVDATCVFEFYEEHEELKLTVHQL</sequence>
<dbReference type="OMA" id="TITRNWS"/>
<evidence type="ECO:0000256" key="2">
    <source>
        <dbReference type="ARBA" id="ARBA00023015"/>
    </source>
</evidence>
<reference evidence="6" key="2">
    <citation type="submission" date="2015-06" db="UniProtKB">
        <authorList>
            <consortium name="EnsemblPlants"/>
        </authorList>
    </citation>
    <scope>IDENTIFICATION</scope>
</reference>
<evidence type="ECO:0000256" key="3">
    <source>
        <dbReference type="ARBA" id="ARBA00023125"/>
    </source>
</evidence>
<dbReference type="GO" id="GO:0005634">
    <property type="term" value="C:nucleus"/>
    <property type="evidence" value="ECO:0007669"/>
    <property type="project" value="UniProtKB-SubCell"/>
</dbReference>
<evidence type="ECO:0000313" key="7">
    <source>
        <dbReference type="Proteomes" id="UP000008022"/>
    </source>
</evidence>
<keyword evidence="7" id="KW-1185">Reference proteome</keyword>
<dbReference type="AlphaFoldDB" id="A0A0E0PQR0"/>
<evidence type="ECO:0008006" key="8">
    <source>
        <dbReference type="Google" id="ProtNLM"/>
    </source>
</evidence>
<comment type="subcellular location">
    <subcellularLocation>
        <location evidence="1">Nucleus</location>
    </subcellularLocation>
</comment>
<keyword evidence="2" id="KW-0805">Transcription regulation</keyword>
<dbReference type="Gramene" id="ORUFI05G26280.1">
    <property type="protein sequence ID" value="ORUFI05G26280.1"/>
    <property type="gene ID" value="ORUFI05G26280"/>
</dbReference>
<dbReference type="HOGENOM" id="CLU_117384_0_0_1"/>
<accession>A0A0E0PQR0</accession>
<organism evidence="6 7">
    <name type="scientific">Oryza rufipogon</name>
    <name type="common">Brownbeard rice</name>
    <name type="synonym">Asian wild rice</name>
    <dbReference type="NCBI Taxonomy" id="4529"/>
    <lineage>
        <taxon>Eukaryota</taxon>
        <taxon>Viridiplantae</taxon>
        <taxon>Streptophyta</taxon>
        <taxon>Embryophyta</taxon>
        <taxon>Tracheophyta</taxon>
        <taxon>Spermatophyta</taxon>
        <taxon>Magnoliopsida</taxon>
        <taxon>Liliopsida</taxon>
        <taxon>Poales</taxon>
        <taxon>Poaceae</taxon>
        <taxon>BOP clade</taxon>
        <taxon>Oryzoideae</taxon>
        <taxon>Oryzeae</taxon>
        <taxon>Oryzinae</taxon>
        <taxon>Oryza</taxon>
    </lineage>
</organism>
<evidence type="ECO:0000313" key="6">
    <source>
        <dbReference type="EnsemblPlants" id="ORUFI05G26280.1"/>
    </source>
</evidence>
<keyword evidence="3" id="KW-0238">DNA-binding</keyword>
<protein>
    <recommendedName>
        <fullName evidence="8">TF-B3 domain-containing protein</fullName>
    </recommendedName>
</protein>
<proteinExistence type="predicted"/>
<name>A0A0E0PQR0_ORYRU</name>
<dbReference type="Gene3D" id="2.40.330.10">
    <property type="entry name" value="DNA-binding pseudobarrel domain"/>
    <property type="match status" value="1"/>
</dbReference>
<keyword evidence="5" id="KW-0539">Nucleus</keyword>
<evidence type="ECO:0000256" key="5">
    <source>
        <dbReference type="ARBA" id="ARBA00023242"/>
    </source>
</evidence>
<keyword evidence="4" id="KW-0804">Transcription</keyword>
<dbReference type="EnsemblPlants" id="ORUFI05G26280.1">
    <property type="protein sequence ID" value="ORUFI05G26280.1"/>
    <property type="gene ID" value="ORUFI05G26280"/>
</dbReference>
<reference evidence="7" key="1">
    <citation type="submission" date="2013-06" db="EMBL/GenBank/DDBJ databases">
        <authorList>
            <person name="Zhao Q."/>
        </authorList>
    </citation>
    <scope>NUCLEOTIDE SEQUENCE</scope>
    <source>
        <strain evidence="7">cv. W1943</strain>
    </source>
</reference>
<dbReference type="GO" id="GO:0003677">
    <property type="term" value="F:DNA binding"/>
    <property type="evidence" value="ECO:0007669"/>
    <property type="project" value="UniProtKB-KW"/>
</dbReference>
<evidence type="ECO:0000256" key="4">
    <source>
        <dbReference type="ARBA" id="ARBA00023163"/>
    </source>
</evidence>